<evidence type="ECO:0000313" key="2">
    <source>
        <dbReference type="EMBL" id="OWY27297.1"/>
    </source>
</evidence>
<feature type="transmembrane region" description="Helical" evidence="1">
    <location>
        <begin position="231"/>
        <end position="250"/>
    </location>
</feature>
<dbReference type="PANTHER" id="PTHR37422">
    <property type="entry name" value="TEICHURONIC ACID BIOSYNTHESIS PROTEIN TUAE"/>
    <property type="match status" value="1"/>
</dbReference>
<dbReference type="EMBL" id="NJGU01000011">
    <property type="protein sequence ID" value="OWY27297.1"/>
    <property type="molecule type" value="Genomic_DNA"/>
</dbReference>
<feature type="transmembrane region" description="Helical" evidence="1">
    <location>
        <begin position="45"/>
        <end position="63"/>
    </location>
</feature>
<feature type="transmembrane region" description="Helical" evidence="1">
    <location>
        <begin position="100"/>
        <end position="119"/>
    </location>
</feature>
<keyword evidence="1" id="KW-1133">Transmembrane helix</keyword>
<feature type="transmembrane region" description="Helical" evidence="1">
    <location>
        <begin position="451"/>
        <end position="469"/>
    </location>
</feature>
<keyword evidence="1" id="KW-0812">Transmembrane</keyword>
<accession>A0A246WLT4</accession>
<feature type="transmembrane region" description="Helical" evidence="1">
    <location>
        <begin position="207"/>
        <end position="225"/>
    </location>
</feature>
<comment type="caution">
    <text evidence="2">The sequence shown here is derived from an EMBL/GenBank/DDBJ whole genome shotgun (WGS) entry which is preliminary data.</text>
</comment>
<gene>
    <name evidence="2" type="ORF">CEJ42_19775</name>
</gene>
<feature type="transmembrane region" description="Helical" evidence="1">
    <location>
        <begin position="183"/>
        <end position="200"/>
    </location>
</feature>
<evidence type="ECO:0000256" key="1">
    <source>
        <dbReference type="SAM" id="Phobius"/>
    </source>
</evidence>
<name>A0A246WLT4_9BURK</name>
<feature type="transmembrane region" description="Helical" evidence="1">
    <location>
        <begin position="425"/>
        <end position="445"/>
    </location>
</feature>
<feature type="transmembrane region" description="Helical" evidence="1">
    <location>
        <begin position="131"/>
        <end position="154"/>
    </location>
</feature>
<proteinExistence type="predicted"/>
<organism evidence="2 3">
    <name type="scientific">Herbaspirillum robiniae</name>
    <dbReference type="NCBI Taxonomy" id="2014887"/>
    <lineage>
        <taxon>Bacteria</taxon>
        <taxon>Pseudomonadati</taxon>
        <taxon>Pseudomonadota</taxon>
        <taxon>Betaproteobacteria</taxon>
        <taxon>Burkholderiales</taxon>
        <taxon>Oxalobacteraceae</taxon>
        <taxon>Herbaspirillum</taxon>
    </lineage>
</organism>
<sequence>MPQKESPSFEIGKKRLPSAWAFTVITGAVLSVILTLYLAPSKYPIADLIAAFSLVIFLGMFGWHRSGIAAGCKPLTPLIFMLLYVAALAFSNGTEDGAQTYIKELIFGFLPFFLLYVVFRNQVPEREPSLLLALFLIPGVVHLAFMYLDVFVALQKGNIPFSSSSKQGMLEYIKDAPRVGRRYLSWALLHLLCAGWLMTWRHKHARARYLAGAMTGLSILSLALLDARAAYASVAFSGAVLIFVIGPGTAWRKIRPYLPTGLGRIVLVCFFMVVVGLGYSAGKSRWISMSYSIKAATHDVFDSQVELSQRPFVDESYWSAPIKDINACYLEGHFRCKVDQSAYLRTAWILTGMQSLWDHPFGIGYSDDYMGRLWGVAGEPGKFQRGDNFLVQHVVSFGVFSLLFYAWVIWGVLRSTRRAIRSGRASVSLVTLCAIILVCAGRGLVDVFSEGLWRYFMALLGMYYGLLHSSARTISNDLR</sequence>
<reference evidence="2 3" key="1">
    <citation type="submission" date="2017-06" db="EMBL/GenBank/DDBJ databases">
        <title>Herbaspirillum phytohormonus sp. nov., isolated from the root nodule of Robinia pseudoacacia in lead-zinc mine.</title>
        <authorList>
            <person name="Fan M."/>
            <person name="Lin Y."/>
        </authorList>
    </citation>
    <scope>NUCLEOTIDE SEQUENCE [LARGE SCALE GENOMIC DNA]</scope>
    <source>
        <strain evidence="2 3">HZ10</strain>
    </source>
</reference>
<evidence type="ECO:0000313" key="3">
    <source>
        <dbReference type="Proteomes" id="UP000197596"/>
    </source>
</evidence>
<dbReference type="AlphaFoldDB" id="A0A246WLT4"/>
<dbReference type="InterPro" id="IPR051533">
    <property type="entry name" value="WaaL-like"/>
</dbReference>
<feature type="transmembrane region" description="Helical" evidence="1">
    <location>
        <begin position="262"/>
        <end position="282"/>
    </location>
</feature>
<dbReference type="PANTHER" id="PTHR37422:SF13">
    <property type="entry name" value="LIPOPOLYSACCHARIDE BIOSYNTHESIS PROTEIN PA4999-RELATED"/>
    <property type="match status" value="1"/>
</dbReference>
<feature type="transmembrane region" description="Helical" evidence="1">
    <location>
        <begin position="75"/>
        <end position="94"/>
    </location>
</feature>
<dbReference type="RefSeq" id="WP_088752253.1">
    <property type="nucleotide sequence ID" value="NZ_NJGU01000011.1"/>
</dbReference>
<keyword evidence="1" id="KW-0472">Membrane</keyword>
<dbReference type="Proteomes" id="UP000197596">
    <property type="component" value="Unassembled WGS sequence"/>
</dbReference>
<protein>
    <submittedName>
        <fullName evidence="2">Uncharacterized protein</fullName>
    </submittedName>
</protein>
<feature type="transmembrane region" description="Helical" evidence="1">
    <location>
        <begin position="20"/>
        <end position="39"/>
    </location>
</feature>
<feature type="transmembrane region" description="Helical" evidence="1">
    <location>
        <begin position="390"/>
        <end position="413"/>
    </location>
</feature>